<sequence length="69" mass="7508">MARSTGSGATANAGLVARDRKGDIECPNGYAADSERKVCLSDLAYCMGTKYNIPSYYRSMCIKCKCLKE</sequence>
<dbReference type="EMBL" id="JAQHRD010000010">
    <property type="protein sequence ID" value="KAJ6437833.1"/>
    <property type="molecule type" value="Genomic_DNA"/>
</dbReference>
<reference evidence="1" key="1">
    <citation type="submission" date="2023-01" db="EMBL/GenBank/DDBJ databases">
        <title>The growth and conidiation of Purpureocillium lavendulum are regulated by nitrogen source and histone H3K14 acetylation.</title>
        <authorList>
            <person name="Tang P."/>
            <person name="Han J."/>
            <person name="Zhang C."/>
            <person name="Tang P."/>
            <person name="Qi F."/>
            <person name="Zhang K."/>
            <person name="Liang L."/>
        </authorList>
    </citation>
    <scope>NUCLEOTIDE SEQUENCE</scope>
    <source>
        <strain evidence="1">YMF1.00683</strain>
    </source>
</reference>
<evidence type="ECO:0000313" key="1">
    <source>
        <dbReference type="EMBL" id="KAJ6437833.1"/>
    </source>
</evidence>
<protein>
    <submittedName>
        <fullName evidence="1">Uncharacterized protein</fullName>
    </submittedName>
</protein>
<comment type="caution">
    <text evidence="1">The sequence shown here is derived from an EMBL/GenBank/DDBJ whole genome shotgun (WGS) entry which is preliminary data.</text>
</comment>
<accession>A0AB34FEF5</accession>
<organism evidence="1 2">
    <name type="scientific">Purpureocillium lavendulum</name>
    <dbReference type="NCBI Taxonomy" id="1247861"/>
    <lineage>
        <taxon>Eukaryota</taxon>
        <taxon>Fungi</taxon>
        <taxon>Dikarya</taxon>
        <taxon>Ascomycota</taxon>
        <taxon>Pezizomycotina</taxon>
        <taxon>Sordariomycetes</taxon>
        <taxon>Hypocreomycetidae</taxon>
        <taxon>Hypocreales</taxon>
        <taxon>Ophiocordycipitaceae</taxon>
        <taxon>Purpureocillium</taxon>
    </lineage>
</organism>
<gene>
    <name evidence="1" type="ORF">O9K51_09661</name>
</gene>
<name>A0AB34FEF5_9HYPO</name>
<dbReference type="AlphaFoldDB" id="A0AB34FEF5"/>
<keyword evidence="2" id="KW-1185">Reference proteome</keyword>
<proteinExistence type="predicted"/>
<dbReference type="Proteomes" id="UP001163105">
    <property type="component" value="Unassembled WGS sequence"/>
</dbReference>
<evidence type="ECO:0000313" key="2">
    <source>
        <dbReference type="Proteomes" id="UP001163105"/>
    </source>
</evidence>